<evidence type="ECO:0000313" key="4">
    <source>
        <dbReference type="Proteomes" id="UP000422989"/>
    </source>
</evidence>
<proteinExistence type="predicted"/>
<organism evidence="3 4">
    <name type="scientific">Microbacterium oryzae</name>
    <dbReference type="NCBI Taxonomy" id="743009"/>
    <lineage>
        <taxon>Bacteria</taxon>
        <taxon>Bacillati</taxon>
        <taxon>Actinomycetota</taxon>
        <taxon>Actinomycetes</taxon>
        <taxon>Micrococcales</taxon>
        <taxon>Microbacteriaceae</taxon>
        <taxon>Microbacterium</taxon>
    </lineage>
</organism>
<dbReference type="EMBL" id="CP032550">
    <property type="protein sequence ID" value="QGU26344.1"/>
    <property type="molecule type" value="Genomic_DNA"/>
</dbReference>
<dbReference type="AlphaFoldDB" id="A0A6I6DWP8"/>
<evidence type="ECO:0000256" key="1">
    <source>
        <dbReference type="SAM" id="Coils"/>
    </source>
</evidence>
<evidence type="ECO:0008006" key="5">
    <source>
        <dbReference type="Google" id="ProtNLM"/>
    </source>
</evidence>
<feature type="region of interest" description="Disordered" evidence="2">
    <location>
        <begin position="1"/>
        <end position="21"/>
    </location>
</feature>
<reference evidence="3 4" key="1">
    <citation type="submission" date="2018-09" db="EMBL/GenBank/DDBJ databases">
        <title>Whole genome sequencing of Microbacterium oryzae strain MB-10T.</title>
        <authorList>
            <person name="Das S.K."/>
        </authorList>
    </citation>
    <scope>NUCLEOTIDE SEQUENCE [LARGE SCALE GENOMIC DNA]</scope>
    <source>
        <strain evidence="3 4">MB-10</strain>
    </source>
</reference>
<protein>
    <recommendedName>
        <fullName evidence="5">TPM domain-containing protein</fullName>
    </recommendedName>
</protein>
<dbReference type="OrthoDB" id="5105562at2"/>
<keyword evidence="4" id="KW-1185">Reference proteome</keyword>
<accession>A0A6I6DWP8</accession>
<name>A0A6I6DWP8_9MICO</name>
<feature type="region of interest" description="Disordered" evidence="2">
    <location>
        <begin position="391"/>
        <end position="411"/>
    </location>
</feature>
<evidence type="ECO:0000256" key="2">
    <source>
        <dbReference type="SAM" id="MobiDB-lite"/>
    </source>
</evidence>
<dbReference type="KEGG" id="moj:D7D94_00520"/>
<dbReference type="Proteomes" id="UP000422989">
    <property type="component" value="Chromosome"/>
</dbReference>
<evidence type="ECO:0000313" key="3">
    <source>
        <dbReference type="EMBL" id="QGU26344.1"/>
    </source>
</evidence>
<dbReference type="RefSeq" id="WP_156240734.1">
    <property type="nucleotide sequence ID" value="NZ_BAAAZL010000002.1"/>
</dbReference>
<feature type="coiled-coil region" evidence="1">
    <location>
        <begin position="131"/>
        <end position="158"/>
    </location>
</feature>
<keyword evidence="1" id="KW-0175">Coiled coil</keyword>
<gene>
    <name evidence="3" type="ORF">D7D94_00520</name>
</gene>
<sequence>MAGLWGRRRREEREQQEAADADLARRARTALVTADERIRATGDELAFAAAELGEAPTEDLRVGLAAVKEHMSEAFHLHQLNHDEIPDTAEELRTRNARIIQLCDWAEDVLDERTDALQARIARVRQAPQILEQVRAESERLRERLPQARATVERLARLYSAEALQRVRVTADQAEQLLDFALHSADVSQRRREARRSEEANLALETATEAVRRAASILDGVDDFEIEAMRAQSTLAEVVADSRGDLVVARQGPQNPEVARAIADLEAALAALPGPGTPSDPFADLASLSAANAALDEAVAKARERAAHPVPSVAHVRHDMDAADHAIAVAGSLINGHRGWIGADARTRYAEAQRVRLDAEPLVTAEDTRERAQQLARRAAQLAQEALQLAQRDIDSSRPDDDDWGSWGGGPRGRSVSIGGGGFGGGLLGPVLGGVLLGGLVGDIFE</sequence>